<dbReference type="Gene3D" id="2.60.120.1440">
    <property type="match status" value="1"/>
</dbReference>
<dbReference type="OrthoDB" id="1119382at2"/>
<dbReference type="InterPro" id="IPR012373">
    <property type="entry name" value="Ferrdict_sens_TM"/>
</dbReference>
<dbReference type="PANTHER" id="PTHR30273:SF2">
    <property type="entry name" value="PROTEIN FECR"/>
    <property type="match status" value="1"/>
</dbReference>
<dbReference type="Proteomes" id="UP000252081">
    <property type="component" value="Unassembled WGS sequence"/>
</dbReference>
<sequence length="334" mass="37974">MPQQVDKILIEKFLQGTCSKQEEERVRIFLKKPESEVLLNEILSANQTKDFALFEEENVPHLKQAKWRNAINLRIAAENEKALPVKKRFNLKYAAIWAALLIATLSVYLITHFSKPTEQALTFIEHSNPNGQRSKITLSDSSVVYLGAGSRLRYPERFSANKRELSLYGEAFFEVTKNPKKPFIIHTGAVRTQVLGTSFKIKAFKNKPLSVEVATGKVRVDKVRGNKIESLAILIPGQKVVYFEGKATTKDIEISDVTGFKTSQLAFRNSSLSEICETLERWYNVKITFKNQRKSRDRMTLTIDATVPVNKLLNVLGAAGKFHYNIKNNEIIIR</sequence>
<dbReference type="PIRSF" id="PIRSF018266">
    <property type="entry name" value="FecR"/>
    <property type="match status" value="1"/>
</dbReference>
<organism evidence="4 5">
    <name type="scientific">Pedobacter miscanthi</name>
    <dbReference type="NCBI Taxonomy" id="2259170"/>
    <lineage>
        <taxon>Bacteria</taxon>
        <taxon>Pseudomonadati</taxon>
        <taxon>Bacteroidota</taxon>
        <taxon>Sphingobacteriia</taxon>
        <taxon>Sphingobacteriales</taxon>
        <taxon>Sphingobacteriaceae</taxon>
        <taxon>Pedobacter</taxon>
    </lineage>
</organism>
<keyword evidence="1" id="KW-1133">Transmembrane helix</keyword>
<name>A0A366KYQ8_9SPHI</name>
<comment type="caution">
    <text evidence="4">The sequence shown here is derived from an EMBL/GenBank/DDBJ whole genome shotgun (WGS) entry which is preliminary data.</text>
</comment>
<evidence type="ECO:0000259" key="3">
    <source>
        <dbReference type="Pfam" id="PF16344"/>
    </source>
</evidence>
<keyword evidence="1" id="KW-0472">Membrane</keyword>
<evidence type="ECO:0000313" key="5">
    <source>
        <dbReference type="Proteomes" id="UP000252081"/>
    </source>
</evidence>
<reference evidence="4 5" key="1">
    <citation type="submission" date="2018-07" db="EMBL/GenBank/DDBJ databases">
        <title>A draft genome of a endophytic bacteria, a new species of Pedobacter.</title>
        <authorList>
            <person name="Zhang Z.D."/>
            <person name="Chen Z.J."/>
        </authorList>
    </citation>
    <scope>NUCLEOTIDE SEQUENCE [LARGE SCALE GENOMIC DNA]</scope>
    <source>
        <strain evidence="4 5">RS10</strain>
    </source>
</reference>
<accession>A0A366KYQ8</accession>
<proteinExistence type="predicted"/>
<feature type="domain" description="Protein FecR C-terminal" evidence="3">
    <location>
        <begin position="265"/>
        <end position="333"/>
    </location>
</feature>
<dbReference type="AlphaFoldDB" id="A0A366KYQ8"/>
<gene>
    <name evidence="4" type="ORF">DRW42_12745</name>
</gene>
<keyword evidence="1" id="KW-0812">Transmembrane</keyword>
<dbReference type="GO" id="GO:0016989">
    <property type="term" value="F:sigma factor antagonist activity"/>
    <property type="evidence" value="ECO:0007669"/>
    <property type="project" value="TreeGrafter"/>
</dbReference>
<evidence type="ECO:0000313" key="4">
    <source>
        <dbReference type="EMBL" id="RBQ06650.1"/>
    </source>
</evidence>
<dbReference type="Pfam" id="PF04773">
    <property type="entry name" value="FecR"/>
    <property type="match status" value="1"/>
</dbReference>
<evidence type="ECO:0000256" key="1">
    <source>
        <dbReference type="SAM" id="Phobius"/>
    </source>
</evidence>
<dbReference type="Gene3D" id="3.55.50.30">
    <property type="match status" value="1"/>
</dbReference>
<dbReference type="Pfam" id="PF16344">
    <property type="entry name" value="FecR_C"/>
    <property type="match status" value="1"/>
</dbReference>
<dbReference type="InterPro" id="IPR032508">
    <property type="entry name" value="FecR_C"/>
</dbReference>
<feature type="transmembrane region" description="Helical" evidence="1">
    <location>
        <begin position="91"/>
        <end position="110"/>
    </location>
</feature>
<dbReference type="EMBL" id="QNQU01000010">
    <property type="protein sequence ID" value="RBQ06650.1"/>
    <property type="molecule type" value="Genomic_DNA"/>
</dbReference>
<evidence type="ECO:0000259" key="2">
    <source>
        <dbReference type="Pfam" id="PF04773"/>
    </source>
</evidence>
<dbReference type="InterPro" id="IPR006860">
    <property type="entry name" value="FecR"/>
</dbReference>
<protein>
    <recommendedName>
        <fullName evidence="6">FecR family protein</fullName>
    </recommendedName>
</protein>
<dbReference type="PANTHER" id="PTHR30273">
    <property type="entry name" value="PERIPLASMIC SIGNAL SENSOR AND SIGMA FACTOR ACTIVATOR FECR-RELATED"/>
    <property type="match status" value="1"/>
</dbReference>
<evidence type="ECO:0008006" key="6">
    <source>
        <dbReference type="Google" id="ProtNLM"/>
    </source>
</evidence>
<feature type="domain" description="FecR protein" evidence="2">
    <location>
        <begin position="130"/>
        <end position="219"/>
    </location>
</feature>
<keyword evidence="5" id="KW-1185">Reference proteome</keyword>
<dbReference type="RefSeq" id="WP_113949211.1">
    <property type="nucleotide sequence ID" value="NZ_QNQU01000010.1"/>
</dbReference>